<organism evidence="2">
    <name type="scientific">Manihot esculenta</name>
    <name type="common">Cassava</name>
    <name type="synonym">Jatropha manihot</name>
    <dbReference type="NCBI Taxonomy" id="3983"/>
    <lineage>
        <taxon>Eukaryota</taxon>
        <taxon>Viridiplantae</taxon>
        <taxon>Streptophyta</taxon>
        <taxon>Embryophyta</taxon>
        <taxon>Tracheophyta</taxon>
        <taxon>Spermatophyta</taxon>
        <taxon>Magnoliopsida</taxon>
        <taxon>eudicotyledons</taxon>
        <taxon>Gunneridae</taxon>
        <taxon>Pentapetalae</taxon>
        <taxon>rosids</taxon>
        <taxon>fabids</taxon>
        <taxon>Malpighiales</taxon>
        <taxon>Euphorbiaceae</taxon>
        <taxon>Crotonoideae</taxon>
        <taxon>Manihoteae</taxon>
        <taxon>Manihot</taxon>
    </lineage>
</organism>
<keyword evidence="1" id="KW-0812">Transmembrane</keyword>
<evidence type="ECO:0000313" key="2">
    <source>
        <dbReference type="EMBL" id="OAY44446.1"/>
    </source>
</evidence>
<name>A0A2C9VGH0_MANES</name>
<feature type="transmembrane region" description="Helical" evidence="1">
    <location>
        <begin position="32"/>
        <end position="53"/>
    </location>
</feature>
<sequence>MVMNTGGRRIGWSVCFAVAEQWLGGSWVDGRLFVCLSGYLRVGLFFLGLGLWINPLC</sequence>
<keyword evidence="1" id="KW-1133">Transmembrane helix</keyword>
<gene>
    <name evidence="2" type="ORF">MANES_08G151000</name>
</gene>
<accession>A0A2C9VGH0</accession>
<evidence type="ECO:0000256" key="1">
    <source>
        <dbReference type="SAM" id="Phobius"/>
    </source>
</evidence>
<dbReference type="AlphaFoldDB" id="A0A2C9VGH0"/>
<proteinExistence type="predicted"/>
<dbReference type="EMBL" id="CM004394">
    <property type="protein sequence ID" value="OAY44446.1"/>
    <property type="molecule type" value="Genomic_DNA"/>
</dbReference>
<protein>
    <submittedName>
        <fullName evidence="2">Uncharacterized protein</fullName>
    </submittedName>
</protein>
<keyword evidence="1" id="KW-0472">Membrane</keyword>
<reference evidence="2" key="1">
    <citation type="submission" date="2016-02" db="EMBL/GenBank/DDBJ databases">
        <title>WGS assembly of Manihot esculenta.</title>
        <authorList>
            <person name="Bredeson J.V."/>
            <person name="Prochnik S.E."/>
            <person name="Lyons J.B."/>
            <person name="Schmutz J."/>
            <person name="Grimwood J."/>
            <person name="Vrebalov J."/>
            <person name="Bart R.S."/>
            <person name="Amuge T."/>
            <person name="Ferguson M.E."/>
            <person name="Green R."/>
            <person name="Putnam N."/>
            <person name="Stites J."/>
            <person name="Rounsley S."/>
            <person name="Rokhsar D.S."/>
        </authorList>
    </citation>
    <scope>NUCLEOTIDE SEQUENCE [LARGE SCALE GENOMIC DNA]</scope>
    <source>
        <tissue evidence="2">Leaf</tissue>
    </source>
</reference>